<feature type="domain" description="Plastocyanin-like" evidence="9">
    <location>
        <begin position="398"/>
        <end position="524"/>
    </location>
</feature>
<dbReference type="InterPro" id="IPR011706">
    <property type="entry name" value="Cu-oxidase_C"/>
</dbReference>
<organism evidence="11 12">
    <name type="scientific">Suillus fuscotomentosus</name>
    <dbReference type="NCBI Taxonomy" id="1912939"/>
    <lineage>
        <taxon>Eukaryota</taxon>
        <taxon>Fungi</taxon>
        <taxon>Dikarya</taxon>
        <taxon>Basidiomycota</taxon>
        <taxon>Agaricomycotina</taxon>
        <taxon>Agaricomycetes</taxon>
        <taxon>Agaricomycetidae</taxon>
        <taxon>Boletales</taxon>
        <taxon>Suillineae</taxon>
        <taxon>Suillaceae</taxon>
        <taxon>Suillus</taxon>
    </lineage>
</organism>
<feature type="signal peptide" evidence="7">
    <location>
        <begin position="1"/>
        <end position="18"/>
    </location>
</feature>
<comment type="similarity">
    <text evidence="1">Belongs to the multicopper oxidase family.</text>
</comment>
<dbReference type="InterPro" id="IPR008972">
    <property type="entry name" value="Cupredoxin"/>
</dbReference>
<keyword evidence="12" id="KW-1185">Reference proteome</keyword>
<keyword evidence="5" id="KW-1015">Disulfide bond</keyword>
<evidence type="ECO:0000256" key="5">
    <source>
        <dbReference type="ARBA" id="ARBA00023157"/>
    </source>
</evidence>
<dbReference type="PROSITE" id="PS00079">
    <property type="entry name" value="MULTICOPPER_OXIDASE1"/>
    <property type="match status" value="1"/>
</dbReference>
<dbReference type="Pfam" id="PF07731">
    <property type="entry name" value="Cu-oxidase_2"/>
    <property type="match status" value="1"/>
</dbReference>
<keyword evidence="7" id="KW-0732">Signal</keyword>
<evidence type="ECO:0000256" key="1">
    <source>
        <dbReference type="ARBA" id="ARBA00010609"/>
    </source>
</evidence>
<dbReference type="CDD" id="cd13903">
    <property type="entry name" value="CuRO_3_Tv-LCC_like"/>
    <property type="match status" value="1"/>
</dbReference>
<dbReference type="CDD" id="cd13856">
    <property type="entry name" value="CuRO_1_Tv-LCC_like"/>
    <property type="match status" value="1"/>
</dbReference>
<sequence length="580" mass="63377">MMMLTPILIASLVSLINAASIISRSQSYSQPAVLSPQTTLTIANKVIAPDGFERPATLVNGIFPGPLIAAQKGDNFSIQVVNELTDESMFLSTSVVSSANHSRFLLINHVYRPQHWHGIFQNGTNYADGTSFVTQCPIAQNHSFVHNFSSPNQAGTYWYHSHYSVQYCDGLRGALVIYDPDDPLAYMYDVDDASTVITLSDWYHVVAPVMRHLVDADANSTLINGLGRYAGGPASELAVINVEQGKRYRLRLVAISCDPNFNFTIDGHIFTVIEADGQLTEPLVVDQLQIFAGQRYSVVLVANQPVDNYWIRSLPNLVNPSFEGGQNSAILRYQGAPQVDPTTAYVPPQNILTETNLHALINPGAPGIPGYGNADINLHFKVTNDTGLFYINNVTFSPPSIPVLLQILSGAQDPFQLLPNGSVYVLGHNKVVELTMEIPVVPNVPGGPHPIHLHGHAFDVVQSAGSSAFNYENPVRRDVVSAGNPGQQMVIRWTTDNSGPWYLHCHIDWHLDAGFAVVMAESPSDTAAHLNPIPKEWDQLCPTFYSVTPTQLGGEGRLSWEEAASITTLLFPETPLPGHK</sequence>
<dbReference type="GO" id="GO:0005507">
    <property type="term" value="F:copper ion binding"/>
    <property type="evidence" value="ECO:0007669"/>
    <property type="project" value="InterPro"/>
</dbReference>
<keyword evidence="2" id="KW-0479">Metal-binding</keyword>
<proteinExistence type="inferred from homology"/>
<dbReference type="AlphaFoldDB" id="A0AAD4E4F6"/>
<evidence type="ECO:0000313" key="11">
    <source>
        <dbReference type="EMBL" id="KAG1899544.1"/>
    </source>
</evidence>
<dbReference type="Proteomes" id="UP001195769">
    <property type="component" value="Unassembled WGS sequence"/>
</dbReference>
<dbReference type="SUPFAM" id="SSF49503">
    <property type="entry name" value="Cupredoxins"/>
    <property type="match status" value="3"/>
</dbReference>
<dbReference type="GO" id="GO:0016491">
    <property type="term" value="F:oxidoreductase activity"/>
    <property type="evidence" value="ECO:0007669"/>
    <property type="project" value="UniProtKB-KW"/>
</dbReference>
<evidence type="ECO:0000256" key="2">
    <source>
        <dbReference type="ARBA" id="ARBA00022723"/>
    </source>
</evidence>
<dbReference type="Pfam" id="PF00394">
    <property type="entry name" value="Cu-oxidase"/>
    <property type="match status" value="1"/>
</dbReference>
<feature type="chain" id="PRO_5042055216" evidence="7">
    <location>
        <begin position="19"/>
        <end position="580"/>
    </location>
</feature>
<dbReference type="InterPro" id="IPR033138">
    <property type="entry name" value="Cu_oxidase_CS"/>
</dbReference>
<keyword evidence="4" id="KW-0186">Copper</keyword>
<dbReference type="GeneID" id="64659335"/>
<evidence type="ECO:0000313" key="12">
    <source>
        <dbReference type="Proteomes" id="UP001195769"/>
    </source>
</evidence>
<feature type="domain" description="Plastocyanin-like" evidence="8">
    <location>
        <begin position="194"/>
        <end position="336"/>
    </location>
</feature>
<dbReference type="InterPro" id="IPR001117">
    <property type="entry name" value="Cu-oxidase_2nd"/>
</dbReference>
<dbReference type="InterPro" id="IPR045087">
    <property type="entry name" value="Cu-oxidase_fam"/>
</dbReference>
<dbReference type="PANTHER" id="PTHR11709:SF511">
    <property type="entry name" value="LACCASE"/>
    <property type="match status" value="1"/>
</dbReference>
<feature type="domain" description="Plastocyanin-like" evidence="10">
    <location>
        <begin position="115"/>
        <end position="181"/>
    </location>
</feature>
<accession>A0AAD4E4F6</accession>
<dbReference type="FunFam" id="2.60.40.420:FF:000045">
    <property type="entry name" value="Laccase 2"/>
    <property type="match status" value="1"/>
</dbReference>
<keyword evidence="3" id="KW-0560">Oxidoreductase</keyword>
<comment type="caution">
    <text evidence="11">The sequence shown here is derived from an EMBL/GenBank/DDBJ whole genome shotgun (WGS) entry which is preliminary data.</text>
</comment>
<protein>
    <submittedName>
        <fullName evidence="11">Laccase</fullName>
    </submittedName>
</protein>
<name>A0AAD4E4F6_9AGAM</name>
<keyword evidence="6" id="KW-0325">Glycoprotein</keyword>
<dbReference type="EMBL" id="JABBWK010000032">
    <property type="protein sequence ID" value="KAG1899544.1"/>
    <property type="molecule type" value="Genomic_DNA"/>
</dbReference>
<dbReference type="Gene3D" id="2.60.40.420">
    <property type="entry name" value="Cupredoxins - blue copper proteins"/>
    <property type="match status" value="3"/>
</dbReference>
<dbReference type="PANTHER" id="PTHR11709">
    <property type="entry name" value="MULTI-COPPER OXIDASE"/>
    <property type="match status" value="1"/>
</dbReference>
<evidence type="ECO:0000256" key="7">
    <source>
        <dbReference type="SAM" id="SignalP"/>
    </source>
</evidence>
<evidence type="ECO:0000259" key="9">
    <source>
        <dbReference type="Pfam" id="PF07731"/>
    </source>
</evidence>
<gene>
    <name evidence="11" type="ORF">F5891DRAFT_1146926</name>
</gene>
<reference evidence="11" key="1">
    <citation type="journal article" date="2020" name="New Phytol.">
        <title>Comparative genomics reveals dynamic genome evolution in host specialist ectomycorrhizal fungi.</title>
        <authorList>
            <person name="Lofgren L.A."/>
            <person name="Nguyen N.H."/>
            <person name="Vilgalys R."/>
            <person name="Ruytinx J."/>
            <person name="Liao H.L."/>
            <person name="Branco S."/>
            <person name="Kuo A."/>
            <person name="LaButti K."/>
            <person name="Lipzen A."/>
            <person name="Andreopoulos W."/>
            <person name="Pangilinan J."/>
            <person name="Riley R."/>
            <person name="Hundley H."/>
            <person name="Na H."/>
            <person name="Barry K."/>
            <person name="Grigoriev I.V."/>
            <person name="Stajich J.E."/>
            <person name="Kennedy P.G."/>
        </authorList>
    </citation>
    <scope>NUCLEOTIDE SEQUENCE</scope>
    <source>
        <strain evidence="11">FC203</strain>
    </source>
</reference>
<evidence type="ECO:0000256" key="3">
    <source>
        <dbReference type="ARBA" id="ARBA00023002"/>
    </source>
</evidence>
<feature type="domain" description="Plastocyanin-like" evidence="10">
    <location>
        <begin position="44"/>
        <end position="91"/>
    </location>
</feature>
<evidence type="ECO:0000259" key="10">
    <source>
        <dbReference type="Pfam" id="PF07732"/>
    </source>
</evidence>
<dbReference type="RefSeq" id="XP_041225120.1">
    <property type="nucleotide sequence ID" value="XM_041365037.1"/>
</dbReference>
<evidence type="ECO:0000259" key="8">
    <source>
        <dbReference type="Pfam" id="PF00394"/>
    </source>
</evidence>
<dbReference type="Pfam" id="PF07732">
    <property type="entry name" value="Cu-oxidase_3"/>
    <property type="match status" value="2"/>
</dbReference>
<evidence type="ECO:0000256" key="6">
    <source>
        <dbReference type="ARBA" id="ARBA00023180"/>
    </source>
</evidence>
<evidence type="ECO:0000256" key="4">
    <source>
        <dbReference type="ARBA" id="ARBA00023008"/>
    </source>
</evidence>
<dbReference type="InterPro" id="IPR011707">
    <property type="entry name" value="Cu-oxidase-like_N"/>
</dbReference>